<dbReference type="PANTHER" id="PTHR42850">
    <property type="entry name" value="METALLOPHOSPHOESTERASE"/>
    <property type="match status" value="1"/>
</dbReference>
<dbReference type="Proteomes" id="UP000321306">
    <property type="component" value="Unassembled WGS sequence"/>
</dbReference>
<dbReference type="InterPro" id="IPR032380">
    <property type="entry name" value="PNKP_ligase_dom"/>
</dbReference>
<dbReference type="InterPro" id="IPR027417">
    <property type="entry name" value="P-loop_NTPase"/>
</dbReference>
<keyword evidence="3" id="KW-0808">Transferase</keyword>
<dbReference type="Gene3D" id="3.60.21.10">
    <property type="match status" value="1"/>
</dbReference>
<dbReference type="Pfam" id="PF13671">
    <property type="entry name" value="AAA_33"/>
    <property type="match status" value="1"/>
</dbReference>
<dbReference type="PANTHER" id="PTHR42850:SF7">
    <property type="entry name" value="BIS(5'-NUCLEOSYL)-TETRAPHOSPHATASE PRPE [ASYMMETRICAL]"/>
    <property type="match status" value="1"/>
</dbReference>
<protein>
    <submittedName>
        <fullName evidence="3">Polynucleotide kinase-phosphatase</fullName>
    </submittedName>
</protein>
<dbReference type="InterPro" id="IPR004843">
    <property type="entry name" value="Calcineurin-like_PHP"/>
</dbReference>
<dbReference type="SUPFAM" id="SSF56300">
    <property type="entry name" value="Metallo-dependent phosphatases"/>
    <property type="match status" value="1"/>
</dbReference>
<evidence type="ECO:0000313" key="3">
    <source>
        <dbReference type="EMBL" id="GEM44988.1"/>
    </source>
</evidence>
<dbReference type="InterPro" id="IPR024028">
    <property type="entry name" value="PNKP_bac"/>
</dbReference>
<dbReference type="Pfam" id="PF16542">
    <property type="entry name" value="PNKP_ligase"/>
    <property type="match status" value="1"/>
</dbReference>
<evidence type="ECO:0000259" key="2">
    <source>
        <dbReference type="Pfam" id="PF16542"/>
    </source>
</evidence>
<sequence length="831" mass="94767">MKIEIPELCLVALIGASSSGKSTFARQHFKPTEVLSSDYFRALLTDDENDLEITREAFELLHHVAKKRLTAGKLTVIDATSLQKDARAQILRTAKETDVLTVALVLDIPEVTLMERHHQRPDRHFPVSVIRKHAYQLRSSIRSLDREGFRQVHVLKPEDLEGLVIERKPLYNNLKHLTGPFDFIGDVHGCFEELRELLVELGYQLTEDLHAHHPEGRTAVFVGDLVDRGPDSVRVLRLVMNMVKDRTALCVPGNHDEKLKKYLSGKRVQMTHGLERTAEQLQDTTPEFRQEVLKFLENMVSHYMLDQGNVVVAHAGLIERYQGRASARVREFCLYGDTTGETDEEGLPIRLDWAKNYRGKAKVIYGHVPVREAQWVNNTIDLDTGCVFGGKLTALRYPELTLTSIPAKMEHYEPGKKLKTVLNAQHVADHTLRWQDFAREKFIETAVGTIRIHEANNIAALETASRFALDPRWLIFLPPTVSPSHTSERPDLLEHPEDAFRYYQKQGLTQVICEEKHMGSRAVAVVCKNPAVARTRFGTAEERLGVVYSRTGRAFFNDQTLEQAFLERLRGALDRAGFWEEFQTDWVCLDGELLPWSFKATSLLKEQYAATGTAATHALGTAVQALEKHPGAAELLQQTRERLENLNDYVAAYRTYCQTVESIEDLKFAPFHLLATEGQVHTDKTHLWHMQTLERLSTFDALLAPTPYQVVDLQDETSIQQATAWWEKLTASGKEGMVVKTMQFIPERRTQPSLKIRGREYLRIIYGPEYTRHLDRLRGRALGAKRERATREFHLGLEALNRFVTHQPLWKIHECILGVLALESEGIDPRL</sequence>
<dbReference type="OrthoDB" id="9779903at2"/>
<dbReference type="AlphaFoldDB" id="A0A511MXJ4"/>
<feature type="domain" description="Polynucleotide kinase-phosphatase ligase" evidence="2">
    <location>
        <begin position="459"/>
        <end position="825"/>
    </location>
</feature>
<dbReference type="SUPFAM" id="SSF56091">
    <property type="entry name" value="DNA ligase/mRNA capping enzyme, catalytic domain"/>
    <property type="match status" value="1"/>
</dbReference>
<dbReference type="SUPFAM" id="SSF52540">
    <property type="entry name" value="P-loop containing nucleoside triphosphate hydrolases"/>
    <property type="match status" value="1"/>
</dbReference>
<comment type="caution">
    <text evidence="3">The sequence shown here is derived from an EMBL/GenBank/DDBJ whole genome shotgun (WGS) entry which is preliminary data.</text>
</comment>
<dbReference type="GO" id="GO:0016301">
    <property type="term" value="F:kinase activity"/>
    <property type="evidence" value="ECO:0007669"/>
    <property type="project" value="UniProtKB-KW"/>
</dbReference>
<dbReference type="NCBIfam" id="TIGR04075">
    <property type="entry name" value="bacter_Pnkp"/>
    <property type="match status" value="1"/>
</dbReference>
<dbReference type="InterPro" id="IPR050126">
    <property type="entry name" value="Ap4A_hydrolase"/>
</dbReference>
<dbReference type="Gene3D" id="3.40.50.300">
    <property type="entry name" value="P-loop containing nucleotide triphosphate hydrolases"/>
    <property type="match status" value="1"/>
</dbReference>
<reference evidence="3 4" key="1">
    <citation type="submission" date="2019-07" db="EMBL/GenBank/DDBJ databases">
        <title>Whole genome shotgun sequence of Deinococcus cellulosilyticus NBRC 106333.</title>
        <authorList>
            <person name="Hosoyama A."/>
            <person name="Uohara A."/>
            <person name="Ohji S."/>
            <person name="Ichikawa N."/>
        </authorList>
    </citation>
    <scope>NUCLEOTIDE SEQUENCE [LARGE SCALE GENOMIC DNA]</scope>
    <source>
        <strain evidence="3 4">NBRC 106333</strain>
    </source>
</reference>
<evidence type="ECO:0000259" key="1">
    <source>
        <dbReference type="Pfam" id="PF00149"/>
    </source>
</evidence>
<dbReference type="Gene3D" id="3.30.470.30">
    <property type="entry name" value="DNA ligase/mRNA capping enzyme"/>
    <property type="match status" value="2"/>
</dbReference>
<gene>
    <name evidence="3" type="ORF">DC3_06230</name>
</gene>
<keyword evidence="3" id="KW-0418">Kinase</keyword>
<evidence type="ECO:0000313" key="4">
    <source>
        <dbReference type="Proteomes" id="UP000321306"/>
    </source>
</evidence>
<name>A0A511MXJ4_DEIC1</name>
<organism evidence="3 4">
    <name type="scientific">Deinococcus cellulosilyticus (strain DSM 18568 / NBRC 106333 / KACC 11606 / 5516J-15)</name>
    <dbReference type="NCBI Taxonomy" id="1223518"/>
    <lineage>
        <taxon>Bacteria</taxon>
        <taxon>Thermotogati</taxon>
        <taxon>Deinococcota</taxon>
        <taxon>Deinococci</taxon>
        <taxon>Deinococcales</taxon>
        <taxon>Deinococcaceae</taxon>
        <taxon>Deinococcus</taxon>
    </lineage>
</organism>
<dbReference type="GO" id="GO:0016791">
    <property type="term" value="F:phosphatase activity"/>
    <property type="evidence" value="ECO:0007669"/>
    <property type="project" value="TreeGrafter"/>
</dbReference>
<dbReference type="InterPro" id="IPR041780">
    <property type="entry name" value="MPP_PrpE-like"/>
</dbReference>
<dbReference type="GO" id="GO:0005737">
    <property type="term" value="C:cytoplasm"/>
    <property type="evidence" value="ECO:0007669"/>
    <property type="project" value="TreeGrafter"/>
</dbReference>
<dbReference type="InterPro" id="IPR029052">
    <property type="entry name" value="Metallo-depent_PP-like"/>
</dbReference>
<keyword evidence="4" id="KW-1185">Reference proteome</keyword>
<feature type="domain" description="Calcineurin-like phosphoesterase" evidence="1">
    <location>
        <begin position="180"/>
        <end position="372"/>
    </location>
</feature>
<dbReference type="Pfam" id="PF00149">
    <property type="entry name" value="Metallophos"/>
    <property type="match status" value="1"/>
</dbReference>
<proteinExistence type="predicted"/>
<dbReference type="CDD" id="cd07423">
    <property type="entry name" value="MPP_Prp_like"/>
    <property type="match status" value="1"/>
</dbReference>
<dbReference type="EMBL" id="BJXB01000002">
    <property type="protein sequence ID" value="GEM44988.1"/>
    <property type="molecule type" value="Genomic_DNA"/>
</dbReference>
<accession>A0A511MXJ4</accession>
<dbReference type="RefSeq" id="WP_146882211.1">
    <property type="nucleotide sequence ID" value="NZ_BJXB01000002.1"/>
</dbReference>